<keyword evidence="9 22" id="KW-0249">Electron transport</keyword>
<dbReference type="GO" id="GO:0020037">
    <property type="term" value="F:heme binding"/>
    <property type="evidence" value="ECO:0007669"/>
    <property type="project" value="InterPro"/>
</dbReference>
<dbReference type="AlphaFoldDB" id="A0A495BLL7"/>
<reference evidence="25 26" key="1">
    <citation type="submission" date="2018-10" db="EMBL/GenBank/DDBJ databases">
        <title>Genomic Encyclopedia of Type Strains, Phase IV (KMG-IV): sequencing the most valuable type-strain genomes for metagenomic binning, comparative biology and taxonomic classification.</title>
        <authorList>
            <person name="Goeker M."/>
        </authorList>
    </citation>
    <scope>NUCLEOTIDE SEQUENCE [LARGE SCALE GENOMIC DNA]</scope>
    <source>
        <strain evidence="25 26">DSM 3303</strain>
    </source>
</reference>
<dbReference type="RefSeq" id="WP_245961051.1">
    <property type="nucleotide sequence ID" value="NZ_JAQQKZ010000006.1"/>
</dbReference>
<keyword evidence="8" id="KW-0479">Metal-binding</keyword>
<dbReference type="FunFam" id="1.20.210.10:FF:000010">
    <property type="entry name" value="Nitric oxide reductase subunit B"/>
    <property type="match status" value="1"/>
</dbReference>
<dbReference type="EC" id="1.7.2.5" evidence="18"/>
<evidence type="ECO:0000256" key="23">
    <source>
        <dbReference type="SAM" id="Phobius"/>
    </source>
</evidence>
<feature type="transmembrane region" description="Helical" evidence="23">
    <location>
        <begin position="258"/>
        <end position="282"/>
    </location>
</feature>
<feature type="transmembrane region" description="Helical" evidence="23">
    <location>
        <begin position="451"/>
        <end position="476"/>
    </location>
</feature>
<keyword evidence="13 23" id="KW-0472">Membrane</keyword>
<comment type="catalytic activity">
    <reaction evidence="14">
        <text>nitrous oxide + 2 Fe(III)-[cytochrome c] + H2O = 2 nitric oxide + 2 Fe(II)-[cytochrome c] + 2 H(+)</text>
        <dbReference type="Rhea" id="RHEA:30211"/>
        <dbReference type="Rhea" id="RHEA-COMP:10350"/>
        <dbReference type="Rhea" id="RHEA-COMP:14399"/>
        <dbReference type="ChEBI" id="CHEBI:15377"/>
        <dbReference type="ChEBI" id="CHEBI:15378"/>
        <dbReference type="ChEBI" id="CHEBI:16480"/>
        <dbReference type="ChEBI" id="CHEBI:17045"/>
        <dbReference type="ChEBI" id="CHEBI:29033"/>
        <dbReference type="ChEBI" id="CHEBI:29034"/>
        <dbReference type="EC" id="1.7.2.5"/>
    </reaction>
</comment>
<evidence type="ECO:0000256" key="7">
    <source>
        <dbReference type="ARBA" id="ARBA00022692"/>
    </source>
</evidence>
<dbReference type="Pfam" id="PF00115">
    <property type="entry name" value="COX1"/>
    <property type="match status" value="1"/>
</dbReference>
<dbReference type="EMBL" id="RBID01000011">
    <property type="protein sequence ID" value="RKQ60873.1"/>
    <property type="molecule type" value="Genomic_DNA"/>
</dbReference>
<gene>
    <name evidence="25" type="ORF">C8E02_0630</name>
</gene>
<comment type="pathway">
    <text evidence="16">Nitrogen metabolism; nitrate reduction (denitrification); dinitrogen from nitrate: step 3/4.</text>
</comment>
<dbReference type="SUPFAM" id="SSF81442">
    <property type="entry name" value="Cytochrome c oxidase subunit I-like"/>
    <property type="match status" value="1"/>
</dbReference>
<feature type="transmembrane region" description="Helical" evidence="23">
    <location>
        <begin position="408"/>
        <end position="431"/>
    </location>
</feature>
<comment type="function">
    <text evidence="15">Component of the anaerobic respiratory chain that transforms nitrate to dinitrogen (denitrification). NorB is the catalytic subunit of the enzyme complex. Shows proton pump activity across the membrane in denitrifying bacterial cells. The mononitrogen reduction is probably coupled to electron transport phosphorylation.</text>
</comment>
<evidence type="ECO:0000256" key="21">
    <source>
        <dbReference type="ARBA" id="ARBA00081069"/>
    </source>
</evidence>
<accession>A0A495BLL7</accession>
<evidence type="ECO:0000256" key="10">
    <source>
        <dbReference type="ARBA" id="ARBA00022989"/>
    </source>
</evidence>
<dbReference type="GO" id="GO:0015990">
    <property type="term" value="P:electron transport coupled proton transport"/>
    <property type="evidence" value="ECO:0007669"/>
    <property type="project" value="TreeGrafter"/>
</dbReference>
<feature type="transmembrane region" description="Helical" evidence="23">
    <location>
        <begin position="189"/>
        <end position="209"/>
    </location>
</feature>
<dbReference type="GO" id="GO:0016966">
    <property type="term" value="F:nitric oxide reductase activity"/>
    <property type="evidence" value="ECO:0007669"/>
    <property type="project" value="UniProtKB-EC"/>
</dbReference>
<keyword evidence="4" id="KW-1003">Cell membrane</keyword>
<dbReference type="GO" id="GO:0004129">
    <property type="term" value="F:cytochrome-c oxidase activity"/>
    <property type="evidence" value="ECO:0007669"/>
    <property type="project" value="InterPro"/>
</dbReference>
<evidence type="ECO:0000256" key="2">
    <source>
        <dbReference type="ARBA" id="ARBA00009578"/>
    </source>
</evidence>
<evidence type="ECO:0000256" key="6">
    <source>
        <dbReference type="ARBA" id="ARBA00022660"/>
    </source>
</evidence>
<evidence type="ECO:0000256" key="20">
    <source>
        <dbReference type="ARBA" id="ARBA00080844"/>
    </source>
</evidence>
<evidence type="ECO:0000256" key="3">
    <source>
        <dbReference type="ARBA" id="ARBA00022448"/>
    </source>
</evidence>
<evidence type="ECO:0000313" key="25">
    <source>
        <dbReference type="EMBL" id="RKQ60873.1"/>
    </source>
</evidence>
<name>A0A495BLL7_VOGIN</name>
<comment type="caution">
    <text evidence="25">The sequence shown here is derived from an EMBL/GenBank/DDBJ whole genome shotgun (WGS) entry which is preliminary data.</text>
</comment>
<comment type="similarity">
    <text evidence="2 22">Belongs to the heme-copper respiratory oxidase family.</text>
</comment>
<evidence type="ECO:0000256" key="16">
    <source>
        <dbReference type="ARBA" id="ARBA00060527"/>
    </source>
</evidence>
<evidence type="ECO:0000256" key="11">
    <source>
        <dbReference type="ARBA" id="ARBA00023002"/>
    </source>
</evidence>
<evidence type="ECO:0000256" key="14">
    <source>
        <dbReference type="ARBA" id="ARBA00052696"/>
    </source>
</evidence>
<dbReference type="Gene3D" id="1.20.210.10">
    <property type="entry name" value="Cytochrome c oxidase-like, subunit I domain"/>
    <property type="match status" value="1"/>
</dbReference>
<feature type="transmembrane region" description="Helical" evidence="23">
    <location>
        <begin position="38"/>
        <end position="62"/>
    </location>
</feature>
<evidence type="ECO:0000256" key="12">
    <source>
        <dbReference type="ARBA" id="ARBA00023004"/>
    </source>
</evidence>
<sequence length="484" mass="54340">MTSSAMATARAASVSAAANDPLTNVQLKYRSQAVAKPYFVAAIGLFVGQILFGLIMGLQYVIGDFLFPEIPFNVARMVHTNLLIVWLLFGFMGAGYFLIPEESERELHSPKLAIITFWVFLVAGALTIVGYLAVPYATLAKITGNDLLPTMGREFLEQPTITKIGIVLVALSFLFNLSMTVLKGRKTSISMVMMLGLWGLAIFFLFSFYNPDNLVLDKYFWWWVVHLWVEGVWELIMGAMLAFVLVKVTGIDREIIEKWLYVIIAMTLISGIIGTGHHYFWIGAPAYWQVWGSVFSALEPIPFFMMTLFAFNVVNKRRREHPNKAAVLWALGTGVMAFLGAGVWGFLHTLAPVNYLTHGTQITASHGHMAFYGAYAMVVMTMISYTMPLMRGREANSNAAQVVEMWSFWLMTVAMVFITLFLTAAGILQVWMQRMGDTPLSFMATQDKIAFFYWLRELSGVVFFIGLLLYIVSFFIRGNERASA</sequence>
<feature type="transmembrane region" description="Helical" evidence="23">
    <location>
        <begin position="288"/>
        <end position="314"/>
    </location>
</feature>
<evidence type="ECO:0000313" key="26">
    <source>
        <dbReference type="Proteomes" id="UP000279384"/>
    </source>
</evidence>
<dbReference type="InterPro" id="IPR036927">
    <property type="entry name" value="Cyt_c_oxase-like_su1_sf"/>
</dbReference>
<dbReference type="GO" id="GO:0005886">
    <property type="term" value="C:plasma membrane"/>
    <property type="evidence" value="ECO:0007669"/>
    <property type="project" value="UniProtKB-SubCell"/>
</dbReference>
<dbReference type="PROSITE" id="PS00077">
    <property type="entry name" value="COX1_CUB"/>
    <property type="match status" value="1"/>
</dbReference>
<dbReference type="PANTHER" id="PTHR10422:SF43">
    <property type="entry name" value="NITRIC OXIDE REDUCTASE SUBUNIT B"/>
    <property type="match status" value="1"/>
</dbReference>
<keyword evidence="3 22" id="KW-0813">Transport</keyword>
<feature type="transmembrane region" description="Helical" evidence="23">
    <location>
        <begin position="367"/>
        <end position="387"/>
    </location>
</feature>
<comment type="subcellular location">
    <subcellularLocation>
        <location evidence="1">Cell membrane</location>
        <topology evidence="1">Multi-pass membrane protein</topology>
    </subcellularLocation>
</comment>
<dbReference type="InterPro" id="IPR000883">
    <property type="entry name" value="Cyt_C_Oxase_1"/>
</dbReference>
<dbReference type="PANTHER" id="PTHR10422">
    <property type="entry name" value="CYTOCHROME C OXIDASE SUBUNIT 1"/>
    <property type="match status" value="1"/>
</dbReference>
<keyword evidence="12" id="KW-0408">Iron</keyword>
<evidence type="ECO:0000256" key="22">
    <source>
        <dbReference type="RuleBase" id="RU000370"/>
    </source>
</evidence>
<dbReference type="GO" id="GO:0009060">
    <property type="term" value="P:aerobic respiration"/>
    <property type="evidence" value="ECO:0007669"/>
    <property type="project" value="InterPro"/>
</dbReference>
<evidence type="ECO:0000259" key="24">
    <source>
        <dbReference type="PROSITE" id="PS50855"/>
    </source>
</evidence>
<dbReference type="GO" id="GO:0046872">
    <property type="term" value="F:metal ion binding"/>
    <property type="evidence" value="ECO:0007669"/>
    <property type="project" value="UniProtKB-KW"/>
</dbReference>
<keyword evidence="6 22" id="KW-0679">Respiratory chain</keyword>
<evidence type="ECO:0000256" key="19">
    <source>
        <dbReference type="ARBA" id="ARBA00068903"/>
    </source>
</evidence>
<dbReference type="GO" id="GO:0022904">
    <property type="term" value="P:respiratory electron transport chain"/>
    <property type="evidence" value="ECO:0007669"/>
    <property type="project" value="TreeGrafter"/>
</dbReference>
<protein>
    <recommendedName>
        <fullName evidence="19">Nitric oxide reductase subunit B</fullName>
        <ecNumber evidence="18">1.7.2.5</ecNumber>
    </recommendedName>
    <alternativeName>
        <fullName evidence="20">NOR large subunit</fullName>
    </alternativeName>
    <alternativeName>
        <fullName evidence="21">Nitric oxide reductase cytochrome b subunit</fullName>
    </alternativeName>
</protein>
<dbReference type="InterPro" id="IPR023616">
    <property type="entry name" value="Cyt_c_oxase-like_su1_dom"/>
</dbReference>
<feature type="transmembrane region" description="Helical" evidence="23">
    <location>
        <begin position="221"/>
        <end position="246"/>
    </location>
</feature>
<dbReference type="Proteomes" id="UP000279384">
    <property type="component" value="Unassembled WGS sequence"/>
</dbReference>
<keyword evidence="11" id="KW-0560">Oxidoreductase</keyword>
<evidence type="ECO:0000256" key="18">
    <source>
        <dbReference type="ARBA" id="ARBA00066307"/>
    </source>
</evidence>
<feature type="transmembrane region" description="Helical" evidence="23">
    <location>
        <begin position="112"/>
        <end position="134"/>
    </location>
</feature>
<evidence type="ECO:0000256" key="13">
    <source>
        <dbReference type="ARBA" id="ARBA00023136"/>
    </source>
</evidence>
<proteinExistence type="inferred from homology"/>
<feature type="transmembrane region" description="Helical" evidence="23">
    <location>
        <begin position="82"/>
        <end position="100"/>
    </location>
</feature>
<evidence type="ECO:0000256" key="9">
    <source>
        <dbReference type="ARBA" id="ARBA00022982"/>
    </source>
</evidence>
<evidence type="ECO:0000256" key="4">
    <source>
        <dbReference type="ARBA" id="ARBA00022475"/>
    </source>
</evidence>
<evidence type="ECO:0000256" key="15">
    <source>
        <dbReference type="ARBA" id="ARBA00057596"/>
    </source>
</evidence>
<comment type="subunit">
    <text evidence="17">Heterodimer of cytochromes b (large subunit) and c (small subunit).</text>
</comment>
<evidence type="ECO:0000256" key="1">
    <source>
        <dbReference type="ARBA" id="ARBA00004651"/>
    </source>
</evidence>
<feature type="transmembrane region" description="Helical" evidence="23">
    <location>
        <begin position="161"/>
        <end position="182"/>
    </location>
</feature>
<feature type="transmembrane region" description="Helical" evidence="23">
    <location>
        <begin position="326"/>
        <end position="347"/>
    </location>
</feature>
<evidence type="ECO:0000256" key="17">
    <source>
        <dbReference type="ARBA" id="ARBA00062246"/>
    </source>
</evidence>
<organism evidence="25 26">
    <name type="scientific">Vogesella indigofera</name>
    <name type="common">Pseudomonas indigofera</name>
    <dbReference type="NCBI Taxonomy" id="45465"/>
    <lineage>
        <taxon>Bacteria</taxon>
        <taxon>Pseudomonadati</taxon>
        <taxon>Pseudomonadota</taxon>
        <taxon>Betaproteobacteria</taxon>
        <taxon>Neisseriales</taxon>
        <taxon>Chromobacteriaceae</taxon>
        <taxon>Vogesella</taxon>
    </lineage>
</organism>
<feature type="domain" description="Cytochrome oxidase subunit I profile" evidence="24">
    <location>
        <begin position="38"/>
        <end position="484"/>
    </location>
</feature>
<dbReference type="PROSITE" id="PS50855">
    <property type="entry name" value="COX1"/>
    <property type="match status" value="1"/>
</dbReference>
<evidence type="ECO:0000256" key="5">
    <source>
        <dbReference type="ARBA" id="ARBA00022617"/>
    </source>
</evidence>
<keyword evidence="10 23" id="KW-1133">Transmembrane helix</keyword>
<dbReference type="InterPro" id="IPR023615">
    <property type="entry name" value="Cyt_c_Oxase_su1_BS"/>
</dbReference>
<evidence type="ECO:0000256" key="8">
    <source>
        <dbReference type="ARBA" id="ARBA00022723"/>
    </source>
</evidence>
<keyword evidence="5 22" id="KW-0349">Heme</keyword>
<keyword evidence="7 22" id="KW-0812">Transmembrane</keyword>